<dbReference type="Pfam" id="PF04366">
    <property type="entry name" value="Ysc84"/>
    <property type="match status" value="1"/>
</dbReference>
<proteinExistence type="predicted"/>
<evidence type="ECO:0000256" key="1">
    <source>
        <dbReference type="SAM" id="SignalP"/>
    </source>
</evidence>
<reference evidence="3 4" key="1">
    <citation type="submission" date="2018-05" db="EMBL/GenBank/DDBJ databases">
        <title>Genomic Encyclopedia of Type Strains, Phase IV (KMG-IV): sequencing the most valuable type-strain genomes for metagenomic binning, comparative biology and taxonomic classification.</title>
        <authorList>
            <person name="Goeker M."/>
        </authorList>
    </citation>
    <scope>NUCLEOTIDE SEQUENCE [LARGE SCALE GENOMIC DNA]</scope>
    <source>
        <strain evidence="3 4">DSM 23606</strain>
    </source>
</reference>
<evidence type="ECO:0000313" key="4">
    <source>
        <dbReference type="Proteomes" id="UP000246569"/>
    </source>
</evidence>
<feature type="domain" description="Ysc84 actin-binding" evidence="2">
    <location>
        <begin position="100"/>
        <end position="186"/>
    </location>
</feature>
<dbReference type="OrthoDB" id="117166at2"/>
<gene>
    <name evidence="3" type="ORF">C7443_106176</name>
</gene>
<organism evidence="3 4">
    <name type="scientific">Plasticicumulans acidivorans</name>
    <dbReference type="NCBI Taxonomy" id="886464"/>
    <lineage>
        <taxon>Bacteria</taxon>
        <taxon>Pseudomonadati</taxon>
        <taxon>Pseudomonadota</taxon>
        <taxon>Gammaproteobacteria</taxon>
        <taxon>Candidatus Competibacteraceae</taxon>
        <taxon>Plasticicumulans</taxon>
    </lineage>
</organism>
<keyword evidence="4" id="KW-1185">Reference proteome</keyword>
<dbReference type="InterPro" id="IPR007461">
    <property type="entry name" value="Ysc84_actin-binding"/>
</dbReference>
<evidence type="ECO:0000313" key="3">
    <source>
        <dbReference type="EMBL" id="PWV61162.1"/>
    </source>
</evidence>
<protein>
    <submittedName>
        <fullName evidence="3">Lipid-binding SYLF domain-containing protein</fullName>
    </submittedName>
</protein>
<feature type="chain" id="PRO_5016401777" evidence="1">
    <location>
        <begin position="23"/>
        <end position="187"/>
    </location>
</feature>
<dbReference type="Proteomes" id="UP000246569">
    <property type="component" value="Unassembled WGS sequence"/>
</dbReference>
<dbReference type="RefSeq" id="WP_110018837.1">
    <property type="nucleotide sequence ID" value="NZ_QGTJ01000006.1"/>
</dbReference>
<dbReference type="EMBL" id="QGTJ01000006">
    <property type="protein sequence ID" value="PWV61162.1"/>
    <property type="molecule type" value="Genomic_DNA"/>
</dbReference>
<accession>A0A317MZJ4</accession>
<comment type="caution">
    <text evidence="3">The sequence shown here is derived from an EMBL/GenBank/DDBJ whole genome shotgun (WGS) entry which is preliminary data.</text>
</comment>
<sequence length="187" mass="19532">MSRLRALLPLLLSLALGLPAAAADAPSAADTRAAIREMRTSTLKALYTLEPKAKTLVRGSAGYAVFSSTGVHVLFLGGAGGRGVVHDNLTGKDTYMRSASVGVGLGVGFKDMSLVLVFRKRDTLKQFIDQGWTFGGNATATAQTGGVGGNVTDVESRDGILIYPLSKDGLMAKGAVEGTKYWVDPDL</sequence>
<name>A0A317MZJ4_9GAMM</name>
<dbReference type="AlphaFoldDB" id="A0A317MZJ4"/>
<keyword evidence="1" id="KW-0732">Signal</keyword>
<evidence type="ECO:0000259" key="2">
    <source>
        <dbReference type="Pfam" id="PF04366"/>
    </source>
</evidence>
<feature type="signal peptide" evidence="1">
    <location>
        <begin position="1"/>
        <end position="22"/>
    </location>
</feature>